<sequence>MDVPRKRGRPQSLTDSTRKKKRLQANQTHAKSRIFIGEYIEDWNSLRDSLGLKSNPELAGFLLNSHNESEKRLSRQGILSSTPARPHPLPRISELILSEISSTDSKGNGSTTETAESGVEEMEKSSFLSPATASHQSPISKGEETKRKSSLKTAFSSSFVDPFSEDETIDIEDVAGGDLVFGSDEVIETEDEPPEYFTGPGITQVLSMEESDVVLASEKVIAYEKQLLLLAKTKIDERCLVKGCPELVEISTKYVASALYIIWSCPRKHIKHRWCSQPLLNNGLHSGDLMIAAAVLCSGNNFSKVELMAKILKLHFPSQSSFTRMQRTYLVPAIEEKWDEHLRSFRAELEDKDVVLLDTRKDGTTRYHRTYSKKTGRWTVVQRKTQKTYSHISDIMRKILQSRLESVGGMHQAAELAEGDPRRISRTIAPKSPPPTTKLVVKKKSRFQ</sequence>
<protein>
    <submittedName>
        <fullName evidence="2">Uncharacterized protein</fullName>
    </submittedName>
</protein>
<dbReference type="EnsemblMetazoa" id="G20502.1">
    <property type="protein sequence ID" value="G20502.1:cds"/>
    <property type="gene ID" value="G20502"/>
</dbReference>
<proteinExistence type="predicted"/>
<feature type="region of interest" description="Disordered" evidence="1">
    <location>
        <begin position="1"/>
        <end position="28"/>
    </location>
</feature>
<keyword evidence="3" id="KW-1185">Reference proteome</keyword>
<dbReference type="PANTHER" id="PTHR31751">
    <property type="entry name" value="SI:CH211-108C17.2-RELATED-RELATED"/>
    <property type="match status" value="1"/>
</dbReference>
<organism evidence="2 3">
    <name type="scientific">Magallana gigas</name>
    <name type="common">Pacific oyster</name>
    <name type="synonym">Crassostrea gigas</name>
    <dbReference type="NCBI Taxonomy" id="29159"/>
    <lineage>
        <taxon>Eukaryota</taxon>
        <taxon>Metazoa</taxon>
        <taxon>Spiralia</taxon>
        <taxon>Lophotrochozoa</taxon>
        <taxon>Mollusca</taxon>
        <taxon>Bivalvia</taxon>
        <taxon>Autobranchia</taxon>
        <taxon>Pteriomorphia</taxon>
        <taxon>Ostreida</taxon>
        <taxon>Ostreoidea</taxon>
        <taxon>Ostreidae</taxon>
        <taxon>Magallana</taxon>
    </lineage>
</organism>
<evidence type="ECO:0000313" key="2">
    <source>
        <dbReference type="EnsemblMetazoa" id="G20502.1:cds"/>
    </source>
</evidence>
<feature type="compositionally biased region" description="Polar residues" evidence="1">
    <location>
        <begin position="126"/>
        <end position="139"/>
    </location>
</feature>
<dbReference type="PANTHER" id="PTHR31751:SF7">
    <property type="entry name" value="THAP-TYPE DOMAIN-CONTAINING PROTEIN"/>
    <property type="match status" value="1"/>
</dbReference>
<evidence type="ECO:0000256" key="1">
    <source>
        <dbReference type="SAM" id="MobiDB-lite"/>
    </source>
</evidence>
<dbReference type="AlphaFoldDB" id="A0A8W8JQQ1"/>
<feature type="region of interest" description="Disordered" evidence="1">
    <location>
        <begin position="98"/>
        <end position="147"/>
    </location>
</feature>
<reference evidence="2" key="1">
    <citation type="submission" date="2022-08" db="UniProtKB">
        <authorList>
            <consortium name="EnsemblMetazoa"/>
        </authorList>
    </citation>
    <scope>IDENTIFICATION</scope>
    <source>
        <strain evidence="2">05x7-T-G4-1.051#20</strain>
    </source>
</reference>
<feature type="region of interest" description="Disordered" evidence="1">
    <location>
        <begin position="411"/>
        <end position="448"/>
    </location>
</feature>
<accession>A0A8W8JQQ1</accession>
<dbReference type="Proteomes" id="UP000005408">
    <property type="component" value="Unassembled WGS sequence"/>
</dbReference>
<evidence type="ECO:0000313" key="3">
    <source>
        <dbReference type="Proteomes" id="UP000005408"/>
    </source>
</evidence>
<feature type="compositionally biased region" description="Polar residues" evidence="1">
    <location>
        <begin position="103"/>
        <end position="115"/>
    </location>
</feature>
<name>A0A8W8JQQ1_MAGGI</name>